<dbReference type="Proteomes" id="UP000821866">
    <property type="component" value="Chromosome 3"/>
</dbReference>
<keyword evidence="2" id="KW-1185">Reference proteome</keyword>
<evidence type="ECO:0000313" key="2">
    <source>
        <dbReference type="Proteomes" id="UP000821866"/>
    </source>
</evidence>
<accession>A0A9J6E981</accession>
<sequence>MPKTLEMVAQLLTLDTTLLRRPRTQTHQHTHTCYKRGRTKCRFRAPFISCPVMKRGSWCRFHLHRRETMRRVSGNASVSRPSRTIMMNSTRASSPATLRISPRSYALSACTPRRSIWMSCAPAFRDPVSSIEGPRRRSL</sequence>
<comment type="caution">
    <text evidence="1">The sequence shown here is derived from an EMBL/GenBank/DDBJ whole genome shotgun (WGS) entry which is preliminary data.</text>
</comment>
<name>A0A9J6E981_RHIMP</name>
<reference evidence="1" key="2">
    <citation type="submission" date="2021-09" db="EMBL/GenBank/DDBJ databases">
        <authorList>
            <person name="Jia N."/>
            <person name="Wang J."/>
            <person name="Shi W."/>
            <person name="Du L."/>
            <person name="Sun Y."/>
            <person name="Zhan W."/>
            <person name="Jiang J."/>
            <person name="Wang Q."/>
            <person name="Zhang B."/>
            <person name="Ji P."/>
            <person name="Sakyi L.B."/>
            <person name="Cui X."/>
            <person name="Yuan T."/>
            <person name="Jiang B."/>
            <person name="Yang W."/>
            <person name="Lam T.T.-Y."/>
            <person name="Chang Q."/>
            <person name="Ding S."/>
            <person name="Wang X."/>
            <person name="Zhu J."/>
            <person name="Ruan X."/>
            <person name="Zhao L."/>
            <person name="Wei J."/>
            <person name="Que T."/>
            <person name="Du C."/>
            <person name="Cheng J."/>
            <person name="Dai P."/>
            <person name="Han X."/>
            <person name="Huang E."/>
            <person name="Gao Y."/>
            <person name="Liu J."/>
            <person name="Shao H."/>
            <person name="Ye R."/>
            <person name="Li L."/>
            <person name="Wei W."/>
            <person name="Wang X."/>
            <person name="Wang C."/>
            <person name="Huo Q."/>
            <person name="Li W."/>
            <person name="Guo W."/>
            <person name="Chen H."/>
            <person name="Chen S."/>
            <person name="Zhou L."/>
            <person name="Zhou L."/>
            <person name="Ni X."/>
            <person name="Tian J."/>
            <person name="Zhou Y."/>
            <person name="Sheng Y."/>
            <person name="Liu T."/>
            <person name="Pan Y."/>
            <person name="Xia L."/>
            <person name="Li J."/>
            <person name="Zhao F."/>
            <person name="Cao W."/>
        </authorList>
    </citation>
    <scope>NUCLEOTIDE SEQUENCE</scope>
    <source>
        <strain evidence="1">Rmic-2018</strain>
        <tissue evidence="1">Larvae</tissue>
    </source>
</reference>
<dbReference type="EMBL" id="JABSTU010000005">
    <property type="protein sequence ID" value="KAH8030793.1"/>
    <property type="molecule type" value="Genomic_DNA"/>
</dbReference>
<organism evidence="1 2">
    <name type="scientific">Rhipicephalus microplus</name>
    <name type="common">Cattle tick</name>
    <name type="synonym">Boophilus microplus</name>
    <dbReference type="NCBI Taxonomy" id="6941"/>
    <lineage>
        <taxon>Eukaryota</taxon>
        <taxon>Metazoa</taxon>
        <taxon>Ecdysozoa</taxon>
        <taxon>Arthropoda</taxon>
        <taxon>Chelicerata</taxon>
        <taxon>Arachnida</taxon>
        <taxon>Acari</taxon>
        <taxon>Parasitiformes</taxon>
        <taxon>Ixodida</taxon>
        <taxon>Ixodoidea</taxon>
        <taxon>Ixodidae</taxon>
        <taxon>Rhipicephalinae</taxon>
        <taxon>Rhipicephalus</taxon>
        <taxon>Boophilus</taxon>
    </lineage>
</organism>
<gene>
    <name evidence="1" type="ORF">HPB51_011827</name>
</gene>
<protein>
    <submittedName>
        <fullName evidence="1">Uncharacterized protein</fullName>
    </submittedName>
</protein>
<reference evidence="1" key="1">
    <citation type="journal article" date="2020" name="Cell">
        <title>Large-Scale Comparative Analyses of Tick Genomes Elucidate Their Genetic Diversity and Vector Capacities.</title>
        <authorList>
            <consortium name="Tick Genome and Microbiome Consortium (TIGMIC)"/>
            <person name="Jia N."/>
            <person name="Wang J."/>
            <person name="Shi W."/>
            <person name="Du L."/>
            <person name="Sun Y."/>
            <person name="Zhan W."/>
            <person name="Jiang J.F."/>
            <person name="Wang Q."/>
            <person name="Zhang B."/>
            <person name="Ji P."/>
            <person name="Bell-Sakyi L."/>
            <person name="Cui X.M."/>
            <person name="Yuan T.T."/>
            <person name="Jiang B.G."/>
            <person name="Yang W.F."/>
            <person name="Lam T.T."/>
            <person name="Chang Q.C."/>
            <person name="Ding S.J."/>
            <person name="Wang X.J."/>
            <person name="Zhu J.G."/>
            <person name="Ruan X.D."/>
            <person name="Zhao L."/>
            <person name="Wei J.T."/>
            <person name="Ye R.Z."/>
            <person name="Que T.C."/>
            <person name="Du C.H."/>
            <person name="Zhou Y.H."/>
            <person name="Cheng J.X."/>
            <person name="Dai P.F."/>
            <person name="Guo W.B."/>
            <person name="Han X.H."/>
            <person name="Huang E.J."/>
            <person name="Li L.F."/>
            <person name="Wei W."/>
            <person name="Gao Y.C."/>
            <person name="Liu J.Z."/>
            <person name="Shao H.Z."/>
            <person name="Wang X."/>
            <person name="Wang C.C."/>
            <person name="Yang T.C."/>
            <person name="Huo Q.B."/>
            <person name="Li W."/>
            <person name="Chen H.Y."/>
            <person name="Chen S.E."/>
            <person name="Zhou L.G."/>
            <person name="Ni X.B."/>
            <person name="Tian J.H."/>
            <person name="Sheng Y."/>
            <person name="Liu T."/>
            <person name="Pan Y.S."/>
            <person name="Xia L.Y."/>
            <person name="Li J."/>
            <person name="Zhao F."/>
            <person name="Cao W.C."/>
        </authorList>
    </citation>
    <scope>NUCLEOTIDE SEQUENCE</scope>
    <source>
        <strain evidence="1">Rmic-2018</strain>
    </source>
</reference>
<proteinExistence type="predicted"/>
<evidence type="ECO:0000313" key="1">
    <source>
        <dbReference type="EMBL" id="KAH8030793.1"/>
    </source>
</evidence>
<dbReference type="AlphaFoldDB" id="A0A9J6E981"/>